<protein>
    <submittedName>
        <fullName evidence="1">Uncharacterized protein</fullName>
    </submittedName>
</protein>
<sequence>FPASTPLQWQDSSSLSSGSARASHFTLMGSDRSKSSSWFSTARSSALRPELRVLFRSFSSPVVWYIKGFSTP</sequence>
<gene>
    <name evidence="1" type="primary">Nfu_g_1_020274</name>
</gene>
<accession>A0A1A7ZUZ9</accession>
<organism evidence="1">
    <name type="scientific">Nothobranchius furzeri</name>
    <name type="common">Turquoise killifish</name>
    <dbReference type="NCBI Taxonomy" id="105023"/>
    <lineage>
        <taxon>Eukaryota</taxon>
        <taxon>Metazoa</taxon>
        <taxon>Chordata</taxon>
        <taxon>Craniata</taxon>
        <taxon>Vertebrata</taxon>
        <taxon>Euteleostomi</taxon>
        <taxon>Actinopterygii</taxon>
        <taxon>Neopterygii</taxon>
        <taxon>Teleostei</taxon>
        <taxon>Neoteleostei</taxon>
        <taxon>Acanthomorphata</taxon>
        <taxon>Ovalentaria</taxon>
        <taxon>Atherinomorphae</taxon>
        <taxon>Cyprinodontiformes</taxon>
        <taxon>Nothobranchiidae</taxon>
        <taxon>Nothobranchius</taxon>
    </lineage>
</organism>
<reference evidence="1" key="2">
    <citation type="submission" date="2016-06" db="EMBL/GenBank/DDBJ databases">
        <title>The genome of a short-lived fish provides insights into sex chromosome evolution and the genetic control of aging.</title>
        <authorList>
            <person name="Reichwald K."/>
            <person name="Felder M."/>
            <person name="Petzold A."/>
            <person name="Koch P."/>
            <person name="Groth M."/>
            <person name="Platzer M."/>
        </authorList>
    </citation>
    <scope>NUCLEOTIDE SEQUENCE</scope>
    <source>
        <tissue evidence="1">Brain</tissue>
    </source>
</reference>
<feature type="non-terminal residue" evidence="1">
    <location>
        <position position="72"/>
    </location>
</feature>
<reference evidence="1" key="1">
    <citation type="submission" date="2016-05" db="EMBL/GenBank/DDBJ databases">
        <authorList>
            <person name="Lavstsen T."/>
            <person name="Jespersen J.S."/>
        </authorList>
    </citation>
    <scope>NUCLEOTIDE SEQUENCE</scope>
    <source>
        <tissue evidence="1">Brain</tissue>
    </source>
</reference>
<dbReference type="AlphaFoldDB" id="A0A1A7ZUZ9"/>
<evidence type="ECO:0000313" key="1">
    <source>
        <dbReference type="EMBL" id="SBP46609.1"/>
    </source>
</evidence>
<proteinExistence type="predicted"/>
<name>A0A1A7ZUZ9_NOTFU</name>
<dbReference type="EMBL" id="HADY01008124">
    <property type="protein sequence ID" value="SBP46609.1"/>
    <property type="molecule type" value="Transcribed_RNA"/>
</dbReference>
<feature type="non-terminal residue" evidence="1">
    <location>
        <position position="1"/>
    </location>
</feature>